<dbReference type="OrthoDB" id="7061841at2"/>
<evidence type="ECO:0000313" key="1">
    <source>
        <dbReference type="EMBL" id="KLV15825.1"/>
    </source>
</evidence>
<keyword evidence="2" id="KW-1185">Reference proteome</keyword>
<protein>
    <submittedName>
        <fullName evidence="1">Uncharacterized protein</fullName>
    </submittedName>
</protein>
<reference evidence="1 2" key="1">
    <citation type="submission" date="2015-05" db="EMBL/GenBank/DDBJ databases">
        <title>Whole genome sequence and identification of bacterial endophytes from Costus igneus.</title>
        <authorList>
            <person name="Lee Y.P."/>
            <person name="Gan H.M."/>
            <person name="Eng W."/>
            <person name="Wheatley M.S."/>
            <person name="Caraballo A."/>
            <person name="Polter S."/>
            <person name="Savka M.A."/>
            <person name="Hudson A.O."/>
        </authorList>
    </citation>
    <scope>NUCLEOTIDE SEQUENCE [LARGE SCALE GENOMIC DNA]</scope>
    <source>
        <strain evidence="1 2">RIT379</strain>
    </source>
</reference>
<dbReference type="EMBL" id="LDPH01000056">
    <property type="protein sequence ID" value="KLV15825.1"/>
    <property type="molecule type" value="Genomic_DNA"/>
</dbReference>
<sequence>MACVGCELKEQVSQLDVDTLVQEQLSFEVDLAREEIRELRLSICAKCEHLNQHTCGKCGCFVRFRASLDKKSCPDKKW</sequence>
<dbReference type="AlphaFoldDB" id="A0A0J1KH33"/>
<evidence type="ECO:0000313" key="2">
    <source>
        <dbReference type="Proteomes" id="UP000036045"/>
    </source>
</evidence>
<dbReference type="InterPro" id="IPR046169">
    <property type="entry name" value="DUF6171"/>
</dbReference>
<dbReference type="RefSeq" id="WP_047945019.1">
    <property type="nucleotide sequence ID" value="NZ_CP053989.1"/>
</dbReference>
<accession>A0A0J1KH33</accession>
<name>A0A0J1KH33_NIACI</name>
<organism evidence="1 2">
    <name type="scientific">Niallia circulans</name>
    <name type="common">Bacillus circulans</name>
    <dbReference type="NCBI Taxonomy" id="1397"/>
    <lineage>
        <taxon>Bacteria</taxon>
        <taxon>Bacillati</taxon>
        <taxon>Bacillota</taxon>
        <taxon>Bacilli</taxon>
        <taxon>Bacillales</taxon>
        <taxon>Bacillaceae</taxon>
        <taxon>Niallia</taxon>
    </lineage>
</organism>
<dbReference type="GeneID" id="56347986"/>
<comment type="caution">
    <text evidence="1">The sequence shown here is derived from an EMBL/GenBank/DDBJ whole genome shotgun (WGS) entry which is preliminary data.</text>
</comment>
<dbReference type="PATRIC" id="fig|1397.4.peg.4644"/>
<dbReference type="Pfam" id="PF19668">
    <property type="entry name" value="DUF6171"/>
    <property type="match status" value="1"/>
</dbReference>
<proteinExistence type="predicted"/>
<dbReference type="Proteomes" id="UP000036045">
    <property type="component" value="Unassembled WGS sequence"/>
</dbReference>
<gene>
    <name evidence="1" type="ORF">ABW02_25485</name>
</gene>